<dbReference type="RefSeq" id="XP_003503697.1">
    <property type="nucleotide sequence ID" value="XM_003503649.3"/>
</dbReference>
<feature type="transmembrane region" description="Helical" evidence="1">
    <location>
        <begin position="35"/>
        <end position="51"/>
    </location>
</feature>
<gene>
    <name evidence="3" type="primary">Tex46</name>
</gene>
<evidence type="ECO:0000313" key="3">
    <source>
        <dbReference type="RefSeq" id="XP_027254794.1"/>
    </source>
</evidence>
<keyword evidence="2" id="KW-1185">Reference proteome</keyword>
<dbReference type="GeneID" id="100770440"/>
<keyword evidence="1" id="KW-1133">Transmembrane helix</keyword>
<dbReference type="InterPro" id="IPR038788">
    <property type="entry name" value="TEX46-like"/>
</dbReference>
<reference evidence="2" key="1">
    <citation type="journal article" date="2018" name="Biotechnol. Bioeng.">
        <title>A reference genome of the Chinese hamster based on a hybrid assembly strategy.</title>
        <authorList>
            <person name="Rupp O."/>
            <person name="MacDonald M.L."/>
            <person name="Li S."/>
            <person name="Dhiman H."/>
            <person name="Polson S."/>
            <person name="Griep S."/>
            <person name="Heffner K."/>
            <person name="Hernandez I."/>
            <person name="Brinkrolf K."/>
            <person name="Jadhav V."/>
            <person name="Samoudi M."/>
            <person name="Hao H."/>
            <person name="Kingham B."/>
            <person name="Goesmann A."/>
            <person name="Betenbaugh M.J."/>
            <person name="Lewis N.E."/>
            <person name="Borth N."/>
            <person name="Lee K.H."/>
        </authorList>
    </citation>
    <scope>NUCLEOTIDE SEQUENCE [LARGE SCALE GENOMIC DNA]</scope>
    <source>
        <strain evidence="2">17A/GY</strain>
    </source>
</reference>
<keyword evidence="1" id="KW-0812">Transmembrane</keyword>
<evidence type="ECO:0000313" key="2">
    <source>
        <dbReference type="Proteomes" id="UP001108280"/>
    </source>
</evidence>
<organism evidence="2 3">
    <name type="scientific">Cricetulus griseus</name>
    <name type="common">Chinese hamster</name>
    <name type="synonym">Cricetulus barabensis griseus</name>
    <dbReference type="NCBI Taxonomy" id="10029"/>
    <lineage>
        <taxon>Eukaryota</taxon>
        <taxon>Metazoa</taxon>
        <taxon>Chordata</taxon>
        <taxon>Craniata</taxon>
        <taxon>Vertebrata</taxon>
        <taxon>Euteleostomi</taxon>
        <taxon>Mammalia</taxon>
        <taxon>Eutheria</taxon>
        <taxon>Euarchontoglires</taxon>
        <taxon>Glires</taxon>
        <taxon>Rodentia</taxon>
        <taxon>Myomorpha</taxon>
        <taxon>Muroidea</taxon>
        <taxon>Cricetidae</taxon>
        <taxon>Cricetinae</taxon>
        <taxon>Cricetulus</taxon>
    </lineage>
</organism>
<dbReference type="CTD" id="729059"/>
<sequence length="166" mass="19386">MLGDLIYLLRSFYGFLASSGTIGAVLAWLISFKPALFGFLFLLLLLSNWMVKHELSQAPSKPQMEVAEKPAPEVNPKDVTTNNKEFEKVNNCFALHGKVLERLLFSEMKLKVLENQMFIIWNKMSRRGRWTSRHRNHSRRRHWARRNGSTYSTISNYTTHPHSEYD</sequence>
<dbReference type="OrthoDB" id="9836057at2759"/>
<dbReference type="AlphaFoldDB" id="A0A9J7FE07"/>
<protein>
    <submittedName>
        <fullName evidence="3">Testis-expressed protein 46</fullName>
    </submittedName>
</protein>
<dbReference type="PANTHER" id="PTHR39412:SF1">
    <property type="entry name" value="TESTIS-EXPRESSED PROTEIN 46"/>
    <property type="match status" value="1"/>
</dbReference>
<dbReference type="Proteomes" id="UP001108280">
    <property type="component" value="Chromosome 2"/>
</dbReference>
<dbReference type="KEGG" id="cge:100770440"/>
<proteinExistence type="predicted"/>
<dbReference type="Pfam" id="PF17671">
    <property type="entry name" value="DUF5531"/>
    <property type="match status" value="1"/>
</dbReference>
<keyword evidence="1" id="KW-0472">Membrane</keyword>
<reference evidence="2" key="2">
    <citation type="journal article" date="2020" name="Biotechnol. Bioeng.">
        <title>Chromosome-scale scaffolds for the Chinese hamster reference genome assembly to facilitate the study of the CHO epigenome.</title>
        <authorList>
            <person name="Hilliard W."/>
            <person name="MacDonald M."/>
            <person name="Lee K.H."/>
        </authorList>
    </citation>
    <scope>NUCLEOTIDE SEQUENCE [LARGE SCALE GENOMIC DNA]</scope>
    <source>
        <strain evidence="2">17A/GY</strain>
    </source>
</reference>
<reference evidence="3" key="3">
    <citation type="submission" date="2025-08" db="UniProtKB">
        <authorList>
            <consortium name="RefSeq"/>
        </authorList>
    </citation>
    <scope>IDENTIFICATION</scope>
    <source>
        <strain evidence="3">17A/GY</strain>
        <tissue evidence="3">Liver</tissue>
    </source>
</reference>
<name>A0A9J7FE07_CRIGR</name>
<dbReference type="PANTHER" id="PTHR39412">
    <property type="entry name" value="TESTIS-EXPRESSED PROTEIN 46"/>
    <property type="match status" value="1"/>
</dbReference>
<feature type="transmembrane region" description="Helical" evidence="1">
    <location>
        <begin position="12"/>
        <end position="29"/>
    </location>
</feature>
<accession>A0A9J7FE07</accession>
<dbReference type="RefSeq" id="XP_027254794.1">
    <property type="nucleotide sequence ID" value="XM_027398993.2"/>
</dbReference>
<evidence type="ECO:0000256" key="1">
    <source>
        <dbReference type="SAM" id="Phobius"/>
    </source>
</evidence>